<evidence type="ECO:0000256" key="2">
    <source>
        <dbReference type="ARBA" id="ARBA00011903"/>
    </source>
</evidence>
<dbReference type="Pfam" id="PF13614">
    <property type="entry name" value="AAA_31"/>
    <property type="match status" value="1"/>
</dbReference>
<evidence type="ECO:0000256" key="4">
    <source>
        <dbReference type="ARBA" id="ARBA00022741"/>
    </source>
</evidence>
<dbReference type="InterPro" id="IPR027417">
    <property type="entry name" value="P-loop_NTPase"/>
</dbReference>
<dbReference type="SUPFAM" id="SSF52540">
    <property type="entry name" value="P-loop containing nucleoside triphosphate hydrolases"/>
    <property type="match status" value="1"/>
</dbReference>
<comment type="catalytic activity">
    <reaction evidence="8">
        <text>L-tyrosyl-[protein] + ATP = O-phospho-L-tyrosyl-[protein] + ADP + H(+)</text>
        <dbReference type="Rhea" id="RHEA:10596"/>
        <dbReference type="Rhea" id="RHEA-COMP:10136"/>
        <dbReference type="Rhea" id="RHEA-COMP:20101"/>
        <dbReference type="ChEBI" id="CHEBI:15378"/>
        <dbReference type="ChEBI" id="CHEBI:30616"/>
        <dbReference type="ChEBI" id="CHEBI:46858"/>
        <dbReference type="ChEBI" id="CHEBI:61978"/>
        <dbReference type="ChEBI" id="CHEBI:456216"/>
        <dbReference type="EC" id="2.7.10.2"/>
    </reaction>
</comment>
<dbReference type="InterPro" id="IPR025669">
    <property type="entry name" value="AAA_dom"/>
</dbReference>
<feature type="domain" description="AAA" evidence="10">
    <location>
        <begin position="605"/>
        <end position="716"/>
    </location>
</feature>
<keyword evidence="5" id="KW-0418">Kinase</keyword>
<sequence>MDTPSNTTNFQQDPEDKAIKDFKKWFYLCLENWKWVILSVSIGLSISIAVSLWQTNRWSISTELVKKSTESKGGASSNFMSMLPIDAMGAEFSKLNIEYEKRYFTSREILVSVVKQLDLNVHYYSKKFVKSNELYKQRPFTLIYDDKSSWGPFNGTLDVVVSEDQKTFELQSSEDSIMHFFDTKQFTFGKENVINGFIFTLNKENVDLSYYPSPSIALRTPYAEAKGLRKSLNFGILGEKNTDLPLIQVKTEGHIPAKQINILSTLVATVQAEDIRDKNFATKQSAQFIQDQLSIISDSMQLIANQVYKLKTQNTELSGGAELVFEKIYKLDEKRNELELSIRYCNYLLEEMKGGLKDEVLMPEAYGISGTQLTDMLSKYSEMKLEDALSNVRLKKSILYQEEAVERKKAMKSLKTKIAEAVSSTRKALKIQLDELNKELKKSIRSTNTLLSEEKTLTDYQRLFETHEQLFKLLLEKQAEYSIRAASTISDYTMLSVPEPSEFPIFPKRKLNVLIGLILGLSFPLGIYYVKVLFDTKVREESDIEEITDKPFIGNISTIKEFDKLIDPMTRSLAAETYRNFRTNLQFLIGDKEKFSLLFTSSISGEGKSVTSANLANFYTTLDKKVILIGADLRKPVLKDFFPKLNDNVGLSNYLSSGNNVQEYIQKTENSQLDVLLSGSIPPNPTELLQSKKMKLLSEELKELYDIVIFDSAPVGIVSDSRKLMSYTDLVCYAIRQDYTPKAQLERSLSGISGENIKLALFMTDVNMRKKGGYQYSYYGKDYISYLEK</sequence>
<dbReference type="RefSeq" id="WP_144072374.1">
    <property type="nucleotide sequence ID" value="NZ_CP076128.1"/>
</dbReference>
<evidence type="ECO:0000256" key="5">
    <source>
        <dbReference type="ARBA" id="ARBA00022777"/>
    </source>
</evidence>
<evidence type="ECO:0000256" key="3">
    <source>
        <dbReference type="ARBA" id="ARBA00022679"/>
    </source>
</evidence>
<keyword evidence="12" id="KW-1185">Reference proteome</keyword>
<comment type="similarity">
    <text evidence="1">Belongs to the CpsD/CapB family.</text>
</comment>
<reference evidence="11 12" key="1">
    <citation type="submission" date="2021-05" db="EMBL/GenBank/DDBJ databases">
        <title>Comparative genomic studies on the polysaccharide-degrading batcterial strains of the Flammeovirga genus.</title>
        <authorList>
            <person name="Zewei F."/>
            <person name="Zheng Z."/>
            <person name="Yu L."/>
            <person name="Ruyue G."/>
            <person name="Yanhong M."/>
            <person name="Yuanyuan C."/>
            <person name="Jingyan G."/>
            <person name="Wenjun H."/>
        </authorList>
    </citation>
    <scope>NUCLEOTIDE SEQUENCE [LARGE SCALE GENOMIC DNA]</scope>
    <source>
        <strain evidence="11 12">YS10</strain>
    </source>
</reference>
<name>A0ABX8GY29_9BACT</name>
<dbReference type="EC" id="2.7.10.2" evidence="2"/>
<keyword evidence="7" id="KW-0829">Tyrosine-protein kinase</keyword>
<dbReference type="PANTHER" id="PTHR32309">
    <property type="entry name" value="TYROSINE-PROTEIN KINASE"/>
    <property type="match status" value="1"/>
</dbReference>
<evidence type="ECO:0000256" key="1">
    <source>
        <dbReference type="ARBA" id="ARBA00007316"/>
    </source>
</evidence>
<evidence type="ECO:0000256" key="7">
    <source>
        <dbReference type="ARBA" id="ARBA00023137"/>
    </source>
</evidence>
<dbReference type="Proteomes" id="UP000682802">
    <property type="component" value="Chromosome 1"/>
</dbReference>
<keyword evidence="4" id="KW-0547">Nucleotide-binding</keyword>
<evidence type="ECO:0000256" key="8">
    <source>
        <dbReference type="ARBA" id="ARBA00051245"/>
    </source>
</evidence>
<evidence type="ECO:0000259" key="10">
    <source>
        <dbReference type="Pfam" id="PF13614"/>
    </source>
</evidence>
<dbReference type="NCBIfam" id="TIGR01007">
    <property type="entry name" value="eps_fam"/>
    <property type="match status" value="1"/>
</dbReference>
<dbReference type="PANTHER" id="PTHR32309:SF13">
    <property type="entry name" value="FERRIC ENTEROBACTIN TRANSPORT PROTEIN FEPE"/>
    <property type="match status" value="1"/>
</dbReference>
<proteinExistence type="inferred from homology"/>
<keyword evidence="6" id="KW-0067">ATP-binding</keyword>
<gene>
    <name evidence="11" type="ORF">KM029_05835</name>
</gene>
<evidence type="ECO:0000256" key="6">
    <source>
        <dbReference type="ARBA" id="ARBA00022840"/>
    </source>
</evidence>
<organism evidence="11 12">
    <name type="scientific">Flammeovirga kamogawensis</name>
    <dbReference type="NCBI Taxonomy" id="373891"/>
    <lineage>
        <taxon>Bacteria</taxon>
        <taxon>Pseudomonadati</taxon>
        <taxon>Bacteroidota</taxon>
        <taxon>Cytophagia</taxon>
        <taxon>Cytophagales</taxon>
        <taxon>Flammeovirgaceae</taxon>
        <taxon>Flammeovirga</taxon>
    </lineage>
</organism>
<keyword evidence="9" id="KW-0175">Coiled coil</keyword>
<feature type="coiled-coil region" evidence="9">
    <location>
        <begin position="419"/>
        <end position="446"/>
    </location>
</feature>
<dbReference type="Gene3D" id="3.40.50.300">
    <property type="entry name" value="P-loop containing nucleotide triphosphate hydrolases"/>
    <property type="match status" value="1"/>
</dbReference>
<dbReference type="EMBL" id="CP076128">
    <property type="protein sequence ID" value="QWG08456.1"/>
    <property type="molecule type" value="Genomic_DNA"/>
</dbReference>
<evidence type="ECO:0000313" key="12">
    <source>
        <dbReference type="Proteomes" id="UP000682802"/>
    </source>
</evidence>
<protein>
    <recommendedName>
        <fullName evidence="2">non-specific protein-tyrosine kinase</fullName>
        <ecNumber evidence="2">2.7.10.2</ecNumber>
    </recommendedName>
</protein>
<dbReference type="CDD" id="cd05387">
    <property type="entry name" value="BY-kinase"/>
    <property type="match status" value="1"/>
</dbReference>
<evidence type="ECO:0000256" key="9">
    <source>
        <dbReference type="SAM" id="Coils"/>
    </source>
</evidence>
<dbReference type="GO" id="GO:0004715">
    <property type="term" value="F:non-membrane spanning protein tyrosine kinase activity"/>
    <property type="evidence" value="ECO:0007669"/>
    <property type="project" value="UniProtKB-EC"/>
</dbReference>
<dbReference type="InterPro" id="IPR050445">
    <property type="entry name" value="Bact_polysacc_biosynth/exp"/>
</dbReference>
<evidence type="ECO:0000313" key="11">
    <source>
        <dbReference type="EMBL" id="QWG08456.1"/>
    </source>
</evidence>
<accession>A0ABX8GY29</accession>
<keyword evidence="3 11" id="KW-0808">Transferase</keyword>
<dbReference type="InterPro" id="IPR005702">
    <property type="entry name" value="Wzc-like_C"/>
</dbReference>